<dbReference type="OrthoDB" id="241453at2157"/>
<feature type="region of interest" description="Disordered" evidence="1">
    <location>
        <begin position="101"/>
        <end position="122"/>
    </location>
</feature>
<organism evidence="2 3">
    <name type="scientific">Halomicrobium zhouii</name>
    <dbReference type="NCBI Taxonomy" id="767519"/>
    <lineage>
        <taxon>Archaea</taxon>
        <taxon>Methanobacteriati</taxon>
        <taxon>Methanobacteriota</taxon>
        <taxon>Stenosarchaea group</taxon>
        <taxon>Halobacteria</taxon>
        <taxon>Halobacteriales</taxon>
        <taxon>Haloarculaceae</taxon>
        <taxon>Halomicrobium</taxon>
    </lineage>
</organism>
<proteinExistence type="predicted"/>
<dbReference type="STRING" id="767519.SAMN05216559_2082"/>
<evidence type="ECO:0000256" key="1">
    <source>
        <dbReference type="SAM" id="MobiDB-lite"/>
    </source>
</evidence>
<gene>
    <name evidence="2" type="ORF">SAMN05216559_2082</name>
</gene>
<evidence type="ECO:0000313" key="3">
    <source>
        <dbReference type="Proteomes" id="UP000199062"/>
    </source>
</evidence>
<feature type="compositionally biased region" description="Basic and acidic residues" evidence="1">
    <location>
        <begin position="113"/>
        <end position="122"/>
    </location>
</feature>
<protein>
    <submittedName>
        <fullName evidence="2">Uncharacterized protein</fullName>
    </submittedName>
</protein>
<dbReference type="RefSeq" id="WP_089816478.1">
    <property type="nucleotide sequence ID" value="NZ_FOZK01000002.1"/>
</dbReference>
<dbReference type="EMBL" id="FOZK01000002">
    <property type="protein sequence ID" value="SFR98696.1"/>
    <property type="molecule type" value="Genomic_DNA"/>
</dbReference>
<evidence type="ECO:0000313" key="2">
    <source>
        <dbReference type="EMBL" id="SFR98696.1"/>
    </source>
</evidence>
<name>A0A1I6L5H9_9EURY</name>
<dbReference type="Proteomes" id="UP000199062">
    <property type="component" value="Unassembled WGS sequence"/>
</dbReference>
<sequence>MTDPTRRKLLTGCGAGLAALAGCSGLSEFGDETDERPDYDREAVERAVASVEDVLEPDAFPVGIPAALQHHHRDRAREYVDAVPDEPGYPNGVIASQVAEDREAAASALNEDASGRPRSRLETWRNRREEAATVMGTHLAATGEIGRSDVRALRERARSRLAAFEADWAYRATDPVEAVVVHATLEDYVQTCRRQLHTRAPFPADPGKSVFQAGDVVGTVDGAMAVAIDAVRLREQYRSGVDDDVRHRQHLAGAAARLGRSLSRTASDLEEYVDVEPDEVFDGDLSDTPAETLFRDTSRTVEWRSEQAEAARQRHDPATAVLAAGHGFVAAGALEAVVDAIEGGHYREYPSVDDIEAAVDGARGALEAAWDVEPQALAVDIAEPALLSLRGAAVHVREHYGGPEQAFVQALHAEAQARAVPAATAFVAERLQATGPD</sequence>
<dbReference type="AlphaFoldDB" id="A0A1I6L5H9"/>
<accession>A0A1I6L5H9</accession>
<dbReference type="PROSITE" id="PS51257">
    <property type="entry name" value="PROKAR_LIPOPROTEIN"/>
    <property type="match status" value="1"/>
</dbReference>
<reference evidence="2 3" key="1">
    <citation type="submission" date="2016-10" db="EMBL/GenBank/DDBJ databases">
        <authorList>
            <person name="de Groot N.N."/>
        </authorList>
    </citation>
    <scope>NUCLEOTIDE SEQUENCE [LARGE SCALE GENOMIC DNA]</scope>
    <source>
        <strain evidence="2 3">CGMCC 1.10457</strain>
    </source>
</reference>
<keyword evidence="3" id="KW-1185">Reference proteome</keyword>